<dbReference type="InterPro" id="IPR012902">
    <property type="entry name" value="N_methyl_site"/>
</dbReference>
<dbReference type="Pfam" id="PF07963">
    <property type="entry name" value="N_methyl"/>
    <property type="match status" value="1"/>
</dbReference>
<dbReference type="NCBIfam" id="TIGR02532">
    <property type="entry name" value="IV_pilin_GFxxxE"/>
    <property type="match status" value="1"/>
</dbReference>
<organism evidence="2 3">
    <name type="scientific">Aquabacterium commune</name>
    <dbReference type="NCBI Taxonomy" id="70586"/>
    <lineage>
        <taxon>Bacteria</taxon>
        <taxon>Pseudomonadati</taxon>
        <taxon>Pseudomonadota</taxon>
        <taxon>Betaproteobacteria</taxon>
        <taxon>Burkholderiales</taxon>
        <taxon>Aquabacterium</taxon>
    </lineage>
</organism>
<evidence type="ECO:0000256" key="1">
    <source>
        <dbReference type="SAM" id="Phobius"/>
    </source>
</evidence>
<comment type="caution">
    <text evidence="2">The sequence shown here is derived from an EMBL/GenBank/DDBJ whole genome shotgun (WGS) entry which is preliminary data.</text>
</comment>
<evidence type="ECO:0000313" key="3">
    <source>
        <dbReference type="Proteomes" id="UP000294593"/>
    </source>
</evidence>
<protein>
    <submittedName>
        <fullName evidence="2">Type IV pilus assembly protein PilV</fullName>
    </submittedName>
</protein>
<accession>A0A4V3CWD9</accession>
<dbReference type="Proteomes" id="UP000294593">
    <property type="component" value="Unassembled WGS sequence"/>
</dbReference>
<keyword evidence="1" id="KW-0472">Membrane</keyword>
<dbReference type="NCBIfam" id="TIGR02523">
    <property type="entry name" value="type_IV_pilV"/>
    <property type="match status" value="1"/>
</dbReference>
<sequence>MSRIHRSQSGVSLIEVLVSMLVLALGMVGLAALQARTVSYQLGSGQRAQLSGLLADYAERVRSNLNQAPGVAASSGYLYDATWSNQAADVAAASVDCAASGASCSGAALASYDMAQWRSAVRRSLPRGSVRVTGDARTGINVTFMWTDKDRTQDGVNGRALVASAECATSTTGMALQSCCPRGVPDGTRCANFVVVP</sequence>
<dbReference type="InterPro" id="IPR013362">
    <property type="entry name" value="Pilus_4_PilV"/>
</dbReference>
<feature type="transmembrane region" description="Helical" evidence="1">
    <location>
        <begin position="12"/>
        <end position="33"/>
    </location>
</feature>
<dbReference type="RefSeq" id="WP_133607052.1">
    <property type="nucleotide sequence ID" value="NZ_SNXW01000002.1"/>
</dbReference>
<evidence type="ECO:0000313" key="2">
    <source>
        <dbReference type="EMBL" id="TDP85988.1"/>
    </source>
</evidence>
<keyword evidence="1" id="KW-1133">Transmembrane helix</keyword>
<reference evidence="2 3" key="1">
    <citation type="submission" date="2019-03" db="EMBL/GenBank/DDBJ databases">
        <title>Genomic Encyclopedia of Type Strains, Phase IV (KMG-IV): sequencing the most valuable type-strain genomes for metagenomic binning, comparative biology and taxonomic classification.</title>
        <authorList>
            <person name="Goeker M."/>
        </authorList>
    </citation>
    <scope>NUCLEOTIDE SEQUENCE [LARGE SCALE GENOMIC DNA]</scope>
    <source>
        <strain evidence="2 3">DSM 11901</strain>
    </source>
</reference>
<dbReference type="OrthoDB" id="8906930at2"/>
<gene>
    <name evidence="2" type="ORF">EV672_102338</name>
</gene>
<keyword evidence="1" id="KW-0812">Transmembrane</keyword>
<name>A0A4V3CWD9_9BURK</name>
<keyword evidence="3" id="KW-1185">Reference proteome</keyword>
<proteinExistence type="predicted"/>
<dbReference type="EMBL" id="SNXW01000002">
    <property type="protein sequence ID" value="TDP85988.1"/>
    <property type="molecule type" value="Genomic_DNA"/>
</dbReference>
<dbReference type="AlphaFoldDB" id="A0A4V3CWD9"/>